<dbReference type="Proteomes" id="UP000315289">
    <property type="component" value="Unassembled WGS sequence"/>
</dbReference>
<sequence length="40" mass="4794">MDFIFILDIQTFLITPNSNKHDKIDENTSIEPTYKIFFPF</sequence>
<accession>A0A557SXS4</accession>
<dbReference type="AlphaFoldDB" id="A0A557SXS4"/>
<gene>
    <name evidence="1" type="ORF">NARC_30123</name>
</gene>
<evidence type="ECO:0000313" key="2">
    <source>
        <dbReference type="Proteomes" id="UP000315289"/>
    </source>
</evidence>
<comment type="caution">
    <text evidence="1">The sequence shown here is derived from an EMBL/GenBank/DDBJ whole genome shotgun (WGS) entry which is preliminary data.</text>
</comment>
<keyword evidence="2" id="KW-1185">Reference proteome</keyword>
<proteinExistence type="predicted"/>
<dbReference type="EMBL" id="VOAH01000003">
    <property type="protein sequence ID" value="TVP41409.1"/>
    <property type="molecule type" value="Genomic_DNA"/>
</dbReference>
<reference evidence="1 2" key="1">
    <citation type="journal article" date="2019" name="Front. Microbiol.">
        <title>Ammonia Oxidation by the Arctic Terrestrial Thaumarchaeote Candidatus Nitrosocosmicus arcticus Is Stimulated by Increasing Temperatures.</title>
        <authorList>
            <person name="Alves R.J.E."/>
            <person name="Kerou M."/>
            <person name="Zappe A."/>
            <person name="Bittner R."/>
            <person name="Abby S.S."/>
            <person name="Schmidt H.A."/>
            <person name="Pfeifer K."/>
            <person name="Schleper C."/>
        </authorList>
    </citation>
    <scope>NUCLEOTIDE SEQUENCE [LARGE SCALE GENOMIC DNA]</scope>
    <source>
        <strain evidence="1 2">Kfb</strain>
    </source>
</reference>
<organism evidence="1 2">
    <name type="scientific">Candidatus Nitrosocosmicus arcticus</name>
    <dbReference type="NCBI Taxonomy" id="2035267"/>
    <lineage>
        <taxon>Archaea</taxon>
        <taxon>Nitrososphaerota</taxon>
        <taxon>Nitrososphaeria</taxon>
        <taxon>Nitrososphaerales</taxon>
        <taxon>Nitrososphaeraceae</taxon>
        <taxon>Candidatus Nitrosocosmicus</taxon>
    </lineage>
</organism>
<name>A0A557SXS4_9ARCH</name>
<evidence type="ECO:0000313" key="1">
    <source>
        <dbReference type="EMBL" id="TVP41409.1"/>
    </source>
</evidence>
<protein>
    <submittedName>
        <fullName evidence="1">Uncharacterized protein</fullName>
    </submittedName>
</protein>